<evidence type="ECO:0000259" key="6">
    <source>
        <dbReference type="PROSITE" id="PS51704"/>
    </source>
</evidence>
<dbReference type="InterPro" id="IPR002110">
    <property type="entry name" value="Ankyrin_rpt"/>
</dbReference>
<dbReference type="Gene3D" id="3.20.20.190">
    <property type="entry name" value="Phosphatidylinositol (PI) phosphodiesterase"/>
    <property type="match status" value="1"/>
</dbReference>
<dbReference type="SMART" id="SM00248">
    <property type="entry name" value="ANK"/>
    <property type="match status" value="7"/>
</dbReference>
<name>A0A8H8CLJ8_PSICU</name>
<dbReference type="PROSITE" id="PS51382">
    <property type="entry name" value="SPX"/>
    <property type="match status" value="1"/>
</dbReference>
<dbReference type="Pfam" id="PF25329">
    <property type="entry name" value="C2_GDE1"/>
    <property type="match status" value="1"/>
</dbReference>
<feature type="repeat" description="ANK" evidence="3">
    <location>
        <begin position="334"/>
        <end position="366"/>
    </location>
</feature>
<evidence type="ECO:0000256" key="4">
    <source>
        <dbReference type="SAM" id="MobiDB-lite"/>
    </source>
</evidence>
<feature type="domain" description="GP-PDE" evidence="6">
    <location>
        <begin position="750"/>
        <end position="1049"/>
    </location>
</feature>
<dbReference type="EMBL" id="JAFIQS010000005">
    <property type="protein sequence ID" value="KAG5169550.1"/>
    <property type="molecule type" value="Genomic_DNA"/>
</dbReference>
<organism evidence="7">
    <name type="scientific">Psilocybe cubensis</name>
    <name type="common">Psychedelic mushroom</name>
    <name type="synonym">Stropharia cubensis</name>
    <dbReference type="NCBI Taxonomy" id="181762"/>
    <lineage>
        <taxon>Eukaryota</taxon>
        <taxon>Fungi</taxon>
        <taxon>Dikarya</taxon>
        <taxon>Basidiomycota</taxon>
        <taxon>Agaricomycotina</taxon>
        <taxon>Agaricomycetes</taxon>
        <taxon>Agaricomycetidae</taxon>
        <taxon>Agaricales</taxon>
        <taxon>Agaricineae</taxon>
        <taxon>Strophariaceae</taxon>
        <taxon>Psilocybe</taxon>
    </lineage>
</organism>
<dbReference type="CDD" id="cd14483">
    <property type="entry name" value="SPX_PHO81_NUC-2_like"/>
    <property type="match status" value="1"/>
</dbReference>
<evidence type="ECO:0000313" key="7">
    <source>
        <dbReference type="EMBL" id="KAG5169550.1"/>
    </source>
</evidence>
<dbReference type="InterPro" id="IPR036770">
    <property type="entry name" value="Ankyrin_rpt-contain_sf"/>
</dbReference>
<dbReference type="InterPro" id="IPR004331">
    <property type="entry name" value="SPX_dom"/>
</dbReference>
<dbReference type="PANTHER" id="PTHR24184">
    <property type="entry name" value="SI:CH211-189E2.2"/>
    <property type="match status" value="1"/>
</dbReference>
<dbReference type="AlphaFoldDB" id="A0A8H8CLJ8"/>
<dbReference type="SUPFAM" id="SSF48403">
    <property type="entry name" value="Ankyrin repeat"/>
    <property type="match status" value="1"/>
</dbReference>
<evidence type="ECO:0008006" key="8">
    <source>
        <dbReference type="Google" id="ProtNLM"/>
    </source>
</evidence>
<accession>A0A8H8CLJ8</accession>
<evidence type="ECO:0000256" key="3">
    <source>
        <dbReference type="PROSITE-ProRule" id="PRU00023"/>
    </source>
</evidence>
<dbReference type="PROSITE" id="PS50297">
    <property type="entry name" value="ANK_REP_REGION"/>
    <property type="match status" value="3"/>
</dbReference>
<proteinExistence type="predicted"/>
<dbReference type="InterPro" id="IPR017946">
    <property type="entry name" value="PLC-like_Pdiesterase_TIM-brl"/>
</dbReference>
<dbReference type="Pfam" id="PF00023">
    <property type="entry name" value="Ank"/>
    <property type="match status" value="1"/>
</dbReference>
<evidence type="ECO:0000259" key="5">
    <source>
        <dbReference type="PROSITE" id="PS51382"/>
    </source>
</evidence>
<evidence type="ECO:0000256" key="1">
    <source>
        <dbReference type="ARBA" id="ARBA00022737"/>
    </source>
</evidence>
<feature type="repeat" description="ANK" evidence="3">
    <location>
        <begin position="467"/>
        <end position="499"/>
    </location>
</feature>
<evidence type="ECO:0000256" key="2">
    <source>
        <dbReference type="ARBA" id="ARBA00023043"/>
    </source>
</evidence>
<feature type="domain" description="SPX" evidence="5">
    <location>
        <begin position="1"/>
        <end position="208"/>
    </location>
</feature>
<dbReference type="Pfam" id="PF03009">
    <property type="entry name" value="GDPD"/>
    <property type="match status" value="1"/>
</dbReference>
<dbReference type="GO" id="GO:0006629">
    <property type="term" value="P:lipid metabolic process"/>
    <property type="evidence" value="ECO:0007669"/>
    <property type="project" value="InterPro"/>
</dbReference>
<dbReference type="InterPro" id="IPR057506">
    <property type="entry name" value="C2_GPCPD1"/>
</dbReference>
<feature type="region of interest" description="Disordered" evidence="4">
    <location>
        <begin position="63"/>
        <end position="87"/>
    </location>
</feature>
<gene>
    <name evidence="7" type="ORF">JR316_006106</name>
</gene>
<dbReference type="PROSITE" id="PS51704">
    <property type="entry name" value="GP_PDE"/>
    <property type="match status" value="1"/>
</dbReference>
<dbReference type="GO" id="GO:0008081">
    <property type="term" value="F:phosphoric diester hydrolase activity"/>
    <property type="evidence" value="ECO:0007669"/>
    <property type="project" value="InterPro"/>
</dbReference>
<dbReference type="PANTHER" id="PTHR24184:SF11">
    <property type="entry name" value="ANKYRIN REPEAT AND SOCS BOX CONTAINING 3"/>
    <property type="match status" value="1"/>
</dbReference>
<dbReference type="PROSITE" id="PS50088">
    <property type="entry name" value="ANK_REPEAT"/>
    <property type="match status" value="4"/>
</dbReference>
<feature type="repeat" description="ANK" evidence="3">
    <location>
        <begin position="434"/>
        <end position="455"/>
    </location>
</feature>
<protein>
    <recommendedName>
        <fullName evidence="8">Cyclin-dependent protein kinase inhibitor</fullName>
    </recommendedName>
</protein>
<reference evidence="7" key="1">
    <citation type="submission" date="2021-02" db="EMBL/GenBank/DDBJ databases">
        <title>Psilocybe cubensis genome.</title>
        <authorList>
            <person name="Mckernan K.J."/>
            <person name="Crawford S."/>
            <person name="Trippe A."/>
            <person name="Kane L.T."/>
            <person name="Mclaughlin S."/>
        </authorList>
    </citation>
    <scope>NUCLEOTIDE SEQUENCE [LARGE SCALE GENOMIC DNA]</scope>
    <source>
        <strain evidence="7">MGC-MH-2018</strain>
    </source>
</reference>
<keyword evidence="2 3" id="KW-0040">ANK repeat</keyword>
<keyword evidence="1" id="KW-0677">Repeat</keyword>
<dbReference type="Gene3D" id="1.25.40.20">
    <property type="entry name" value="Ankyrin repeat-containing domain"/>
    <property type="match status" value="1"/>
</dbReference>
<dbReference type="Pfam" id="PF12796">
    <property type="entry name" value="Ank_2"/>
    <property type="match status" value="2"/>
</dbReference>
<feature type="compositionally biased region" description="Low complexity" evidence="4">
    <location>
        <begin position="68"/>
        <end position="86"/>
    </location>
</feature>
<dbReference type="InterPro" id="IPR030395">
    <property type="entry name" value="GP_PDE_dom"/>
</dbReference>
<feature type="repeat" description="ANK" evidence="3">
    <location>
        <begin position="402"/>
        <end position="434"/>
    </location>
</feature>
<dbReference type="Pfam" id="PF03105">
    <property type="entry name" value="SPX"/>
    <property type="match status" value="1"/>
</dbReference>
<sequence length="1054" mass="114919">MKFGKQIQAQQVPGWSSYYLDYKFLKKIISSLAANRPASEAAALALGVRPHDTLIQLSPQPISQTIRPSPAASPAGSPGQPPFFAASGHDLERGPDFRAHKAAFFFKLERELEKINAFYLQKEAEVTLRMETLLSKRRAAAMRGIPDTSGNITASHVEWSAVEEGFRLLERDLGKLQLISELADTVATCLLNITDLSSGLKFEGPGASDIFAQQILTEITPPTGPFRDLESNFHKALAANDAAALIDCVHYSDLLAQQSGGLGNVTRILWNIIIEAPPDLTDLILATLTSPFDFQFIDDINGRTCLHEAAIAGAQRMVSLCIENNVPVDKCDVYGRTALHYAAMRGHAHVCDQLLDASASPNILDRDNYSPLVYATLKGDVGCVRVLFEKGHVQAQPPMPSGDFSPLSLAAQAGHVDVVVLLLEHGATSMPNSNGEYPIHLAARQGHDAICRLLLHLDGWDTPDKYHEWTPLFHAARYGHAECVQILVSGNCRVSLKDELGHYASHYAAWYGHQSCLEILLSVTKDTPNLTQFPVGHSRSPWSDGGSVGDFEIDQIPSLSLPPPIMPHRVYGHNYLVNSHFVQVSIGRSTNKTNGSSGVRLHHRLISPFFKDEYLLSTTPLKLVMTAGPHVNSAPYTISLPQNSDEGSFSFQIASLDHLALEFSVYPNFGTKTIGRAVALPGMFQDIKNNQFFTLPIVDNRLHVIGEVDFEINIITPFKGVTLEVGGDLETYWKSTAVAAGNLLAPLRTPRRPNHIGSVHASPVYNASNATSQTLAISSLQGNYLYIVIQVTRDHHPVVFFDWLLPGINFELGVADVTLAQFEALARSVGKDMDGIPPGTSIDWNKYLPPAMISLDKLLKLLSPTVNVLFDLAYPSEITTKSLNLHRLNLNEFVGSVLQTIFNVSDPLETQLPRRKIAFMSFSPDVCSALNWKQPNYPVFFGTVCGKNPIDNPSQTACGSGNDDKRVSSVGAAVEFAKANNLLGIFVETQLLVQVPSLVDGIRSAELLVGVYGNGQNRPSTTTGGLPNAESTMVDAFIADGAVSFVDNSMRELV</sequence>
<dbReference type="SUPFAM" id="SSF51695">
    <property type="entry name" value="PLC-like phosphodiesterases"/>
    <property type="match status" value="1"/>
</dbReference>
<comment type="caution">
    <text evidence="7">The sequence shown here is derived from an EMBL/GenBank/DDBJ whole genome shotgun (WGS) entry which is preliminary data.</text>
</comment>